<keyword evidence="3" id="KW-1185">Reference proteome</keyword>
<gene>
    <name evidence="2" type="ORF">BpHYR1_008531</name>
</gene>
<evidence type="ECO:0000313" key="3">
    <source>
        <dbReference type="Proteomes" id="UP000276133"/>
    </source>
</evidence>
<reference evidence="2 3" key="1">
    <citation type="journal article" date="2018" name="Sci. Rep.">
        <title>Genomic signatures of local adaptation to the degree of environmental predictability in rotifers.</title>
        <authorList>
            <person name="Franch-Gras L."/>
            <person name="Hahn C."/>
            <person name="Garcia-Roger E.M."/>
            <person name="Carmona M.J."/>
            <person name="Serra M."/>
            <person name="Gomez A."/>
        </authorList>
    </citation>
    <scope>NUCLEOTIDE SEQUENCE [LARGE SCALE GENOMIC DNA]</scope>
    <source>
        <strain evidence="2">HYR1</strain>
    </source>
</reference>
<dbReference type="AlphaFoldDB" id="A0A3M7T5B7"/>
<feature type="chain" id="PRO_5018026294" evidence="1">
    <location>
        <begin position="22"/>
        <end position="90"/>
    </location>
</feature>
<keyword evidence="1" id="KW-0732">Signal</keyword>
<name>A0A3M7T5B7_BRAPC</name>
<accession>A0A3M7T5B7</accession>
<evidence type="ECO:0000313" key="2">
    <source>
        <dbReference type="EMBL" id="RNA43018.1"/>
    </source>
</evidence>
<feature type="signal peptide" evidence="1">
    <location>
        <begin position="1"/>
        <end position="21"/>
    </location>
</feature>
<proteinExistence type="predicted"/>
<dbReference type="Proteomes" id="UP000276133">
    <property type="component" value="Unassembled WGS sequence"/>
</dbReference>
<comment type="caution">
    <text evidence="2">The sequence shown here is derived from an EMBL/GenBank/DDBJ whole genome shotgun (WGS) entry which is preliminary data.</text>
</comment>
<protein>
    <submittedName>
        <fullName evidence="2">Uncharacterized protein</fullName>
    </submittedName>
</protein>
<dbReference type="EMBL" id="REGN01000289">
    <property type="protein sequence ID" value="RNA43018.1"/>
    <property type="molecule type" value="Genomic_DNA"/>
</dbReference>
<evidence type="ECO:0000256" key="1">
    <source>
        <dbReference type="SAM" id="SignalP"/>
    </source>
</evidence>
<sequence length="90" mass="10900">MNACIKLSLILGLYVIDWMQCLEDWPQTIQIGNFTLFYLSIKICTHIKRLIEEKMNTNFLIDLKNVMGQRNYQVFYEYNKFQPNRFIIKK</sequence>
<organism evidence="2 3">
    <name type="scientific">Brachionus plicatilis</name>
    <name type="common">Marine rotifer</name>
    <name type="synonym">Brachionus muelleri</name>
    <dbReference type="NCBI Taxonomy" id="10195"/>
    <lineage>
        <taxon>Eukaryota</taxon>
        <taxon>Metazoa</taxon>
        <taxon>Spiralia</taxon>
        <taxon>Gnathifera</taxon>
        <taxon>Rotifera</taxon>
        <taxon>Eurotatoria</taxon>
        <taxon>Monogononta</taxon>
        <taxon>Pseudotrocha</taxon>
        <taxon>Ploima</taxon>
        <taxon>Brachionidae</taxon>
        <taxon>Brachionus</taxon>
    </lineage>
</organism>